<dbReference type="KEGG" id="dha:DEHA2B15004g"/>
<feature type="compositionally biased region" description="Basic and acidic residues" evidence="1">
    <location>
        <begin position="351"/>
        <end position="364"/>
    </location>
</feature>
<dbReference type="VEuPathDB" id="FungiDB:DEHA2B15004g"/>
<feature type="compositionally biased region" description="Low complexity" evidence="1">
    <location>
        <begin position="646"/>
        <end position="663"/>
    </location>
</feature>
<dbReference type="eggNOG" id="ENOG502T6G2">
    <property type="taxonomic scope" value="Eukaryota"/>
</dbReference>
<feature type="compositionally biased region" description="Polar residues" evidence="1">
    <location>
        <begin position="81"/>
        <end position="93"/>
    </location>
</feature>
<feature type="compositionally biased region" description="Basic and acidic residues" evidence="1">
    <location>
        <begin position="528"/>
        <end position="542"/>
    </location>
</feature>
<feature type="region of interest" description="Disordered" evidence="1">
    <location>
        <begin position="247"/>
        <end position="703"/>
    </location>
</feature>
<keyword evidence="3" id="KW-1185">Reference proteome</keyword>
<reference evidence="2 3" key="1">
    <citation type="journal article" date="2004" name="Nature">
        <title>Genome evolution in yeasts.</title>
        <authorList>
            <consortium name="Genolevures"/>
            <person name="Dujon B."/>
            <person name="Sherman D."/>
            <person name="Fischer G."/>
            <person name="Durrens P."/>
            <person name="Casaregola S."/>
            <person name="Lafontaine I."/>
            <person name="de Montigny J."/>
            <person name="Marck C."/>
            <person name="Neuveglise C."/>
            <person name="Talla E."/>
            <person name="Goffard N."/>
            <person name="Frangeul L."/>
            <person name="Aigle M."/>
            <person name="Anthouard V."/>
            <person name="Babour A."/>
            <person name="Barbe V."/>
            <person name="Barnay S."/>
            <person name="Blanchin S."/>
            <person name="Beckerich J.M."/>
            <person name="Beyne E."/>
            <person name="Bleykasten C."/>
            <person name="Boisrame A."/>
            <person name="Boyer J."/>
            <person name="Cattolico L."/>
            <person name="Confanioleri F."/>
            <person name="de Daruvar A."/>
            <person name="Despons L."/>
            <person name="Fabre E."/>
            <person name="Fairhead C."/>
            <person name="Ferry-Dumazet H."/>
            <person name="Groppi A."/>
            <person name="Hantraye F."/>
            <person name="Hennequin C."/>
            <person name="Jauniaux N."/>
            <person name="Joyet P."/>
            <person name="Kachouri R."/>
            <person name="Kerrest A."/>
            <person name="Koszul R."/>
            <person name="Lemaire M."/>
            <person name="Lesur I."/>
            <person name="Ma L."/>
            <person name="Muller H."/>
            <person name="Nicaud J.M."/>
            <person name="Nikolski M."/>
            <person name="Oztas S."/>
            <person name="Ozier-Kalogeropoulos O."/>
            <person name="Pellenz S."/>
            <person name="Potier S."/>
            <person name="Richard G.F."/>
            <person name="Straub M.L."/>
            <person name="Suleau A."/>
            <person name="Swennene D."/>
            <person name="Tekaia F."/>
            <person name="Wesolowski-Louvel M."/>
            <person name="Westhof E."/>
            <person name="Wirth B."/>
            <person name="Zeniou-Meyer M."/>
            <person name="Zivanovic I."/>
            <person name="Bolotin-Fukuhara M."/>
            <person name="Thierry A."/>
            <person name="Bouchier C."/>
            <person name="Caudron B."/>
            <person name="Scarpelli C."/>
            <person name="Gaillardin C."/>
            <person name="Weissenbach J."/>
            <person name="Wincker P."/>
            <person name="Souciet J.L."/>
        </authorList>
    </citation>
    <scope>NUCLEOTIDE SEQUENCE [LARGE SCALE GENOMIC DNA]</scope>
    <source>
        <strain evidence="3">ATCC 36239 / CBS 767 / BCRC 21394 / JCM 1990 / NBRC 0083 / IGC 2968</strain>
    </source>
</reference>
<dbReference type="STRING" id="284592.Q6BW19"/>
<feature type="compositionally biased region" description="Low complexity" evidence="1">
    <location>
        <begin position="406"/>
        <end position="431"/>
    </location>
</feature>
<feature type="compositionally biased region" description="Low complexity" evidence="1">
    <location>
        <begin position="557"/>
        <end position="570"/>
    </location>
</feature>
<feature type="region of interest" description="Disordered" evidence="1">
    <location>
        <begin position="22"/>
        <end position="168"/>
    </location>
</feature>
<feature type="compositionally biased region" description="Low complexity" evidence="1">
    <location>
        <begin position="45"/>
        <end position="66"/>
    </location>
</feature>
<dbReference type="AlphaFoldDB" id="Q6BW19"/>
<feature type="compositionally biased region" description="Polar residues" evidence="1">
    <location>
        <begin position="483"/>
        <end position="499"/>
    </location>
</feature>
<feature type="compositionally biased region" description="Polar residues" evidence="1">
    <location>
        <begin position="309"/>
        <end position="322"/>
    </location>
</feature>
<organism evidence="2 3">
    <name type="scientific">Debaryomyces hansenii (strain ATCC 36239 / CBS 767 / BCRC 21394 / JCM 1990 / NBRC 0083 / IGC 2968)</name>
    <name type="common">Yeast</name>
    <name type="synonym">Torulaspora hansenii</name>
    <dbReference type="NCBI Taxonomy" id="284592"/>
    <lineage>
        <taxon>Eukaryota</taxon>
        <taxon>Fungi</taxon>
        <taxon>Dikarya</taxon>
        <taxon>Ascomycota</taxon>
        <taxon>Saccharomycotina</taxon>
        <taxon>Pichiomycetes</taxon>
        <taxon>Debaryomycetaceae</taxon>
        <taxon>Debaryomyces</taxon>
    </lineage>
</organism>
<dbReference type="GeneID" id="2913569"/>
<evidence type="ECO:0000313" key="2">
    <source>
        <dbReference type="EMBL" id="CAG85611.2"/>
    </source>
</evidence>
<evidence type="ECO:0000256" key="1">
    <source>
        <dbReference type="SAM" id="MobiDB-lite"/>
    </source>
</evidence>
<evidence type="ECO:0000313" key="3">
    <source>
        <dbReference type="Proteomes" id="UP000000599"/>
    </source>
</evidence>
<dbReference type="Proteomes" id="UP000000599">
    <property type="component" value="Chromosome B"/>
</dbReference>
<dbReference type="HOGENOM" id="CLU_028609_0_0_1"/>
<feature type="compositionally biased region" description="Basic residues" evidence="1">
    <location>
        <begin position="622"/>
        <end position="640"/>
    </location>
</feature>
<feature type="compositionally biased region" description="Polar residues" evidence="1">
    <location>
        <begin position="516"/>
        <end position="525"/>
    </location>
</feature>
<feature type="compositionally biased region" description="Low complexity" evidence="1">
    <location>
        <begin position="287"/>
        <end position="299"/>
    </location>
</feature>
<protein>
    <submittedName>
        <fullName evidence="2">DEHA2B15004p</fullName>
    </submittedName>
</protein>
<accession>Q6BW19</accession>
<dbReference type="RefSeq" id="XP_457600.2">
    <property type="nucleotide sequence ID" value="XM_457600.1"/>
</dbReference>
<dbReference type="InParanoid" id="Q6BW19"/>
<proteinExistence type="predicted"/>
<dbReference type="OMA" id="RPINHET"/>
<sequence>MTEVSPSSKKVDDFLSSISELSQERLREDQKRQRDLQRNIDALRSRSNSSSPVKSSSYQSSMPRSSSRGHDDIPSLKFNRSLRSNNENFSTNMKDLDEDKPPEMPQRPDSARRQYRSSRGDAFNETPPPMPRRPAYESEESPPPMPLRRDIKKFGPPKPSKPSGMSSKFDIELINPIPMKTKPELLSKRDDIKVQHIPKSPLTEGQKYRSFTELENDIRKGSDVGGKTKDMVDDLFAVNSISNTKPLKPIKSYKLSTKPNSKDKVEGTPNVVPKPTYLNALSATKNQSEPSSIQSSISSAKQRYIPEHNNPNDVSIIKSSSPQREKKQNSWIDSAIKKNDTPESPVKAANRVKDSPTKHVKSSEPEYLSSLARKKSPDTHNSDSKTPPKPPKPSLETYTKAENELLKSQMQKLSSSKNKSAPPKPVKPSISKYEEQDTEVLKLQMQKLSHGKNAPPKPSKPSPKKYQEEDNAILLSQMKKLGRNSNSSITRGSTQQTNPEGLAALAKLKPVKTVPSPKSASSNSIPEPIKKLEHIKTSDKSVKKSPSPERAVAAKTSSSSDLSDSKSSSKGTHSFQDQLSSIIRASTVPNVRASKPAANIPRANTLPLHENTAGAAQSKLTHPNKGRSKGPKRRLPKKIAKNPSTADNAGSASAHANANSNHSTTQIIDFKHKKVPPPVNKASKQKALDNLKPSRNFSGELFI</sequence>
<feature type="compositionally biased region" description="Polar residues" evidence="1">
    <location>
        <begin position="571"/>
        <end position="589"/>
    </location>
</feature>
<gene>
    <name evidence="2" type="ordered locus">DEHA2B15004g</name>
</gene>
<dbReference type="OrthoDB" id="6375767at2759"/>
<dbReference type="EMBL" id="CR382134">
    <property type="protein sequence ID" value="CAG85611.2"/>
    <property type="molecule type" value="Genomic_DNA"/>
</dbReference>
<feature type="compositionally biased region" description="Basic and acidic residues" evidence="1">
    <location>
        <begin position="22"/>
        <end position="44"/>
    </location>
</feature>
<name>Q6BW19_DEBHA</name>